<dbReference type="GeneID" id="85314323"/>
<proteinExistence type="predicted"/>
<accession>A0AAJ0C112</accession>
<protein>
    <submittedName>
        <fullName evidence="1">Uncharacterized protein</fullName>
    </submittedName>
</protein>
<evidence type="ECO:0000313" key="1">
    <source>
        <dbReference type="EMBL" id="KAK1765711.1"/>
    </source>
</evidence>
<reference evidence="1" key="1">
    <citation type="submission" date="2023-06" db="EMBL/GenBank/DDBJ databases">
        <title>Genome-scale phylogeny and comparative genomics of the fungal order Sordariales.</title>
        <authorList>
            <consortium name="Lawrence Berkeley National Laboratory"/>
            <person name="Hensen N."/>
            <person name="Bonometti L."/>
            <person name="Westerberg I."/>
            <person name="Brannstrom I.O."/>
            <person name="Guillou S."/>
            <person name="Cros-Aarteil S."/>
            <person name="Calhoun S."/>
            <person name="Haridas S."/>
            <person name="Kuo A."/>
            <person name="Mondo S."/>
            <person name="Pangilinan J."/>
            <person name="Riley R."/>
            <person name="Labutti K."/>
            <person name="Andreopoulos B."/>
            <person name="Lipzen A."/>
            <person name="Chen C."/>
            <person name="Yanf M."/>
            <person name="Daum C."/>
            <person name="Ng V."/>
            <person name="Clum A."/>
            <person name="Steindorff A."/>
            <person name="Ohm R."/>
            <person name="Martin F."/>
            <person name="Silar P."/>
            <person name="Natvig D."/>
            <person name="Lalanne C."/>
            <person name="Gautier V."/>
            <person name="Ament-Velasquez S.L."/>
            <person name="Kruys A."/>
            <person name="Hutchinson M.I."/>
            <person name="Powell A.J."/>
            <person name="Barry K."/>
            <person name="Miller A.N."/>
            <person name="Grigoriev I.V."/>
            <person name="Debuchy R."/>
            <person name="Gladieux P."/>
            <person name="Thoren M.H."/>
            <person name="Johannesson H."/>
        </authorList>
    </citation>
    <scope>NUCLEOTIDE SEQUENCE</scope>
    <source>
        <strain evidence="1">8032-3</strain>
    </source>
</reference>
<comment type="caution">
    <text evidence="1">The sequence shown here is derived from an EMBL/GenBank/DDBJ whole genome shotgun (WGS) entry which is preliminary data.</text>
</comment>
<sequence>MPHDKPCYLGALAPELVDNVFSELHSIRDLDFITTFRYIYRLFERRKGPVIFRVLQNELGPVLTVPAHRMGYWDRIHTAAGIYKDMLNSSRYEGDNAVPSVAELTKLCRTFYKMNFLASTYIAAQQRLFGSEEAGTAPPSRAERLRVLRAFYRRQIVCNAWAPTTREPQWMNQDAAAISNISNHQGVRLGLFAAFEPWELQQVDHADYFVTRLCAALCLAGEEEATAALVASAGPPSLVMVRPIGEAEFGDIFSHVDHLVQYMREHPSLADAAIHALPSLPRLRHREVLDAPAYCHFVQRYLLPCLCFAWQAYRFDMQQQEEGSSSATVDYVGDAVDLPPFGWVDALDRRYLNWFGEGLHCSPGTLMVNGKEASEARFISLKLWRAAGFALWDRRRVEAIKELGQMRILRTGGLCTSGVAG</sequence>
<dbReference type="AlphaFoldDB" id="A0AAJ0C112"/>
<gene>
    <name evidence="1" type="ORF">QBC33DRAFT_579434</name>
</gene>
<evidence type="ECO:0000313" key="2">
    <source>
        <dbReference type="Proteomes" id="UP001244011"/>
    </source>
</evidence>
<dbReference type="RefSeq" id="XP_060281924.1">
    <property type="nucleotide sequence ID" value="XM_060431136.1"/>
</dbReference>
<organism evidence="1 2">
    <name type="scientific">Phialemonium atrogriseum</name>
    <dbReference type="NCBI Taxonomy" id="1093897"/>
    <lineage>
        <taxon>Eukaryota</taxon>
        <taxon>Fungi</taxon>
        <taxon>Dikarya</taxon>
        <taxon>Ascomycota</taxon>
        <taxon>Pezizomycotina</taxon>
        <taxon>Sordariomycetes</taxon>
        <taxon>Sordariomycetidae</taxon>
        <taxon>Cephalothecales</taxon>
        <taxon>Cephalothecaceae</taxon>
        <taxon>Phialemonium</taxon>
    </lineage>
</organism>
<dbReference type="EMBL" id="MU839014">
    <property type="protein sequence ID" value="KAK1765711.1"/>
    <property type="molecule type" value="Genomic_DNA"/>
</dbReference>
<keyword evidence="2" id="KW-1185">Reference proteome</keyword>
<dbReference type="Proteomes" id="UP001244011">
    <property type="component" value="Unassembled WGS sequence"/>
</dbReference>
<name>A0AAJ0C112_9PEZI</name>